<dbReference type="EMBL" id="JASCIQ010000005">
    <property type="protein sequence ID" value="MDI3403423.1"/>
    <property type="molecule type" value="Genomic_DNA"/>
</dbReference>
<proteinExistence type="predicted"/>
<evidence type="ECO:0000313" key="2">
    <source>
        <dbReference type="EMBL" id="MDI3403423.1"/>
    </source>
</evidence>
<evidence type="ECO:0000256" key="1">
    <source>
        <dbReference type="SAM" id="SignalP"/>
    </source>
</evidence>
<evidence type="ECO:0008006" key="4">
    <source>
        <dbReference type="Google" id="ProtNLM"/>
    </source>
</evidence>
<feature type="chain" id="PRO_5045644014" description="Ricin B lectin domain-containing protein" evidence="1">
    <location>
        <begin position="31"/>
        <end position="128"/>
    </location>
</feature>
<feature type="signal peptide" evidence="1">
    <location>
        <begin position="1"/>
        <end position="30"/>
    </location>
</feature>
<gene>
    <name evidence="2" type="ORF">QIS96_06230</name>
</gene>
<dbReference type="RefSeq" id="WP_282541379.1">
    <property type="nucleotide sequence ID" value="NZ_JASCIQ010000005.1"/>
</dbReference>
<keyword evidence="3" id="KW-1185">Reference proteome</keyword>
<evidence type="ECO:0000313" key="3">
    <source>
        <dbReference type="Proteomes" id="UP001223978"/>
    </source>
</evidence>
<dbReference type="Proteomes" id="UP001223978">
    <property type="component" value="Unassembled WGS sequence"/>
</dbReference>
<keyword evidence="1" id="KW-0732">Signal</keyword>
<comment type="caution">
    <text evidence="2">The sequence shown here is derived from an EMBL/GenBank/DDBJ whole genome shotgun (WGS) entry which is preliminary data.</text>
</comment>
<organism evidence="2 3">
    <name type="scientific">Streptomyces cavernicola</name>
    <dbReference type="NCBI Taxonomy" id="3043613"/>
    <lineage>
        <taxon>Bacteria</taxon>
        <taxon>Bacillati</taxon>
        <taxon>Actinomycetota</taxon>
        <taxon>Actinomycetes</taxon>
        <taxon>Kitasatosporales</taxon>
        <taxon>Streptomycetaceae</taxon>
        <taxon>Streptomyces</taxon>
    </lineage>
</organism>
<name>A0ABT6S5S6_9ACTN</name>
<accession>A0ABT6S5S6</accession>
<sequence length="128" mass="14121">MSSKKRVLGRMGVVAFTTTLSLTFATAAYAGTDERIDVAGGEVTFAHQGDFLDSYDLKADGYCLTGDLKINAWHEWSITSCGYNTYKYRSLKQINEGAPLYIRACYSKKRSDGSIDRVKCTGWQGAHA</sequence>
<protein>
    <recommendedName>
        <fullName evidence="4">Ricin B lectin domain-containing protein</fullName>
    </recommendedName>
</protein>
<reference evidence="2 3" key="1">
    <citation type="submission" date="2023-05" db="EMBL/GenBank/DDBJ databases">
        <title>Draft genome sequence of Streptomyces sp. B-S-A6 isolated from a cave soil in Thailand.</title>
        <authorList>
            <person name="Chamroensaksri N."/>
            <person name="Muangham S."/>
        </authorList>
    </citation>
    <scope>NUCLEOTIDE SEQUENCE [LARGE SCALE GENOMIC DNA]</scope>
    <source>
        <strain evidence="2 3">B-S-A6</strain>
    </source>
</reference>